<keyword evidence="3" id="KW-1185">Reference proteome</keyword>
<reference evidence="2" key="1">
    <citation type="submission" date="2020-02" db="EMBL/GenBank/DDBJ databases">
        <title>Flavobacterium sp. genome.</title>
        <authorList>
            <person name="Jung H.S."/>
            <person name="Baek J.H."/>
            <person name="Jeon C.O."/>
        </authorList>
    </citation>
    <scope>NUCLEOTIDE SEQUENCE</scope>
    <source>
        <strain evidence="2">SE-s28</strain>
    </source>
</reference>
<gene>
    <name evidence="2" type="ORF">G6047_04315</name>
</gene>
<dbReference type="Gene3D" id="2.60.40.3140">
    <property type="match status" value="1"/>
</dbReference>
<proteinExistence type="predicted"/>
<evidence type="ECO:0000259" key="1">
    <source>
        <dbReference type="Pfam" id="PF12969"/>
    </source>
</evidence>
<dbReference type="SUPFAM" id="SSF54001">
    <property type="entry name" value="Cysteine proteinases"/>
    <property type="match status" value="1"/>
</dbReference>
<dbReference type="InterPro" id="IPR038765">
    <property type="entry name" value="Papain-like_cys_pep_sf"/>
</dbReference>
<evidence type="ECO:0000313" key="2">
    <source>
        <dbReference type="EMBL" id="NMH27247.1"/>
    </source>
</evidence>
<dbReference type="Gene3D" id="3.10.620.30">
    <property type="match status" value="1"/>
</dbReference>
<name>A0A972FSL6_9FLAO</name>
<protein>
    <submittedName>
        <fullName evidence="2">DUF3857 domain-containing transglutaminase family protein</fullName>
    </submittedName>
</protein>
<dbReference type="Proteomes" id="UP000712080">
    <property type="component" value="Unassembled WGS sequence"/>
</dbReference>
<feature type="domain" description="DUF3857" evidence="1">
    <location>
        <begin position="57"/>
        <end position="213"/>
    </location>
</feature>
<dbReference type="Pfam" id="PF12969">
    <property type="entry name" value="DUF3857"/>
    <property type="match status" value="1"/>
</dbReference>
<evidence type="ECO:0000313" key="3">
    <source>
        <dbReference type="Proteomes" id="UP000712080"/>
    </source>
</evidence>
<organism evidence="2 3">
    <name type="scientific">Flavobacterium silvaticum</name>
    <dbReference type="NCBI Taxonomy" id="1852020"/>
    <lineage>
        <taxon>Bacteria</taxon>
        <taxon>Pseudomonadati</taxon>
        <taxon>Bacteroidota</taxon>
        <taxon>Flavobacteriia</taxon>
        <taxon>Flavobacteriales</taxon>
        <taxon>Flavobacteriaceae</taxon>
        <taxon>Flavobacterium</taxon>
    </lineage>
</organism>
<dbReference type="Gene3D" id="2.60.120.1130">
    <property type="match status" value="1"/>
</dbReference>
<dbReference type="InterPro" id="IPR024618">
    <property type="entry name" value="DUF3857"/>
</dbReference>
<sequence>MKSRYLFILLLLGFGLYAQIPAYSVLSIPDSLKQNANLVIRKDDTKIAITSQRDMTINRIVATTVLNETGLRSLDLSEYYQKTRKITAIQARVFDAFGKEIKIFKRRDFRDTSVGDGFSVFNDDRVLSLDYTPIGYPFTVVFESEVQTSNTAFLPTWSPLSGFFSSTESASIEIKSPADLGLQVKQMNFSKKISAIKTERDGYVSVSVANIKALKYEDSSPEFGQIVPMVYFRLNKFNLEGVDGQAANWKEFGKWYYESLLVGTDEVSPETQARIKQLVGTEKDPEKIARIIYKYVQEKTRYVSIQIGIGGFKPMQANDVDKLGYGDCKALSNYTRALLEVAGVPSYFTVVYANNRYRHGFLPDFASASQGNHVILAIPKANEYIWLECTNQVSPFGFQGTFTDDREVLVVKPEGGEIVRTRTMVNDTNAQLSKGNYTILPSGAFDGNLSIVSQGSQYSQTFMKERFSAVEKENYYKDYFSNIQNLKLDKVEFENDRNQVRFTQNVKLSSETYATLTGDRLMFVANAFNLNSGTPKRYRNRENAFQIERGFLDEDEIVINLPEGFSIEALPSDFELKTKFGQYNTSLIKKTETTLTYKRRLLINDGFYPKEEYDAYRLFREQIAKNDNSKIVLKKA</sequence>
<comment type="caution">
    <text evidence="2">The sequence shown here is derived from an EMBL/GenBank/DDBJ whole genome shotgun (WGS) entry which is preliminary data.</text>
</comment>
<dbReference type="RefSeq" id="WP_169526253.1">
    <property type="nucleotide sequence ID" value="NZ_JAAMPU010000099.1"/>
</dbReference>
<accession>A0A972FSL6</accession>
<dbReference type="AlphaFoldDB" id="A0A972FSL6"/>
<dbReference type="EMBL" id="JAAMPU010000099">
    <property type="protein sequence ID" value="NMH27247.1"/>
    <property type="molecule type" value="Genomic_DNA"/>
</dbReference>